<reference evidence="1 2" key="1">
    <citation type="submission" date="2021-03" db="EMBL/GenBank/DDBJ databases">
        <title>Genomic Encyclopedia of Type Strains, Phase IV (KMG-IV): sequencing the most valuable type-strain genomes for metagenomic binning, comparative biology and taxonomic classification.</title>
        <authorList>
            <person name="Goeker M."/>
        </authorList>
    </citation>
    <scope>NUCLEOTIDE SEQUENCE [LARGE SCALE GENOMIC DNA]</scope>
    <source>
        <strain evidence="1 2">DSM 40499</strain>
    </source>
</reference>
<protein>
    <submittedName>
        <fullName evidence="1">Uncharacterized protein</fullName>
    </submittedName>
</protein>
<name>A0ABS4MAK2_9ACTN</name>
<dbReference type="EMBL" id="JAGGLP010000059">
    <property type="protein sequence ID" value="MBP2056707.1"/>
    <property type="molecule type" value="Genomic_DNA"/>
</dbReference>
<sequence length="126" mass="13447">MLRGAPVVAGVVGHPSGHLGQRGCCGEDLRAAAEVDQPGHHPARQVPDDGPVQPAAAGLPVSAAEVVHGHQVVTVRRRMVGPLMLGSCRRRLPRLASQPQQMTGDVEGVGDLLEQRQLLYWLLPFM</sequence>
<organism evidence="1 2">
    <name type="scientific">Streptomyces griseochromogenes</name>
    <dbReference type="NCBI Taxonomy" id="68214"/>
    <lineage>
        <taxon>Bacteria</taxon>
        <taxon>Bacillati</taxon>
        <taxon>Actinomycetota</taxon>
        <taxon>Actinomycetes</taxon>
        <taxon>Kitasatosporales</taxon>
        <taxon>Streptomycetaceae</taxon>
        <taxon>Streptomyces</taxon>
    </lineage>
</organism>
<dbReference type="RefSeq" id="WP_237281649.1">
    <property type="nucleotide sequence ID" value="NZ_CP016279.1"/>
</dbReference>
<keyword evidence="2" id="KW-1185">Reference proteome</keyword>
<accession>A0ABS4MAK2</accession>
<comment type="caution">
    <text evidence="1">The sequence shown here is derived from an EMBL/GenBank/DDBJ whole genome shotgun (WGS) entry which is preliminary data.</text>
</comment>
<gene>
    <name evidence="1" type="ORF">J2Z21_009726</name>
</gene>
<proteinExistence type="predicted"/>
<evidence type="ECO:0000313" key="2">
    <source>
        <dbReference type="Proteomes" id="UP001519309"/>
    </source>
</evidence>
<dbReference type="Proteomes" id="UP001519309">
    <property type="component" value="Unassembled WGS sequence"/>
</dbReference>
<evidence type="ECO:0000313" key="1">
    <source>
        <dbReference type="EMBL" id="MBP2056707.1"/>
    </source>
</evidence>